<feature type="compositionally biased region" description="Low complexity" evidence="1">
    <location>
        <begin position="138"/>
        <end position="152"/>
    </location>
</feature>
<proteinExistence type="predicted"/>
<dbReference type="InterPro" id="IPR003433">
    <property type="entry name" value="Capsid_VP4_densovirus"/>
</dbReference>
<organism evidence="2">
    <name type="scientific">Melipona quadrifasciata densovirus</name>
    <dbReference type="NCBI Taxonomy" id="2571172"/>
    <lineage>
        <taxon>Viruses</taxon>
        <taxon>Monodnaviria</taxon>
        <taxon>Shotokuvirae</taxon>
        <taxon>Cossaviricota</taxon>
        <taxon>Quintoviricetes</taxon>
        <taxon>Piccovirales</taxon>
        <taxon>Parvoviridae</taxon>
        <taxon>Densovirinae</taxon>
    </lineage>
</organism>
<dbReference type="GO" id="GO:0005198">
    <property type="term" value="F:structural molecule activity"/>
    <property type="evidence" value="ECO:0007669"/>
    <property type="project" value="InterPro"/>
</dbReference>
<feature type="compositionally biased region" description="Polar residues" evidence="1">
    <location>
        <begin position="153"/>
        <end position="164"/>
    </location>
</feature>
<accession>A0A4D6NSQ3</accession>
<sequence length="655" mass="72478">MIKSAWQGFPDELPDDELPSHIREMVRPVKTRTGPPQTSTPKSGGAANTRAQTTNRNTGPAETTIRRKQPGRAPKRTEKQQQQAREDSEYDKRLREWEESNYEEGSHDTTSDSSAVTPPTPGPSVASRSHPDAVFTPSESSGTASSESTSTGQFSGSVGHNTGGSAHSSRGETSHSSGHSSSHSRSSFYNSSGHGMSQPGSSRSGGPGSSVGGAVIVKDHAPSPHGQLSFSHTFQVQTPTVQYKSFNFGEADQPFGIATNTGLLSTPLCTLDPDNLAIYMTQAEYYSIPPHSWAAHCHIKVTPLGYRAPFVTNETIAQFANSQTIVQCVSGVGLNKVMNGVLAPYTFDATDPTNVTGIDVAKNLPTAEAYSERAIATEPIWWNCFWTPLCYKDENNKQHWPMLAKYYDVQNVNDCKGTPVINYEYNFKVSPLKWDTNFDQFQSINQPIPEGNNNISYSWRNVSNPNDNKKRGATAYTATGQTMGVELKDDPNFDYNTCIEKSFFMTVNCGNSVTPDAPPLLHFGTMPLSTSTQMNEYKYAPLICIWEIETNLTVHYSMDYLLNDRYLLIPQAWDPIYDRYILKHGDKYIKTNTCKLYAQGRRVPCDYNATSYPCYNDETKKNLTTVNLVDGTKFPKSSSLPVLTEEESPHKRSKK</sequence>
<protein>
    <submittedName>
        <fullName evidence="2">Structural protein</fullName>
    </submittedName>
</protein>
<feature type="compositionally biased region" description="Low complexity" evidence="1">
    <location>
        <begin position="174"/>
        <end position="202"/>
    </location>
</feature>
<gene>
    <name evidence="2" type="primary">SP</name>
</gene>
<feature type="compositionally biased region" description="Low complexity" evidence="1">
    <location>
        <begin position="44"/>
        <end position="59"/>
    </location>
</feature>
<evidence type="ECO:0000256" key="1">
    <source>
        <dbReference type="SAM" id="MobiDB-lite"/>
    </source>
</evidence>
<feature type="region of interest" description="Disordered" evidence="1">
    <location>
        <begin position="1"/>
        <end position="229"/>
    </location>
</feature>
<evidence type="ECO:0000313" key="2">
    <source>
        <dbReference type="EMBL" id="QCE20586.1"/>
    </source>
</evidence>
<name>A0A4D6NSQ3_9VIRU</name>
<feature type="compositionally biased region" description="Basic and acidic residues" evidence="1">
    <location>
        <begin position="75"/>
        <end position="110"/>
    </location>
</feature>
<dbReference type="Pfam" id="PF02336">
    <property type="entry name" value="Denso_VP4"/>
    <property type="match status" value="1"/>
</dbReference>
<dbReference type="SUPFAM" id="SSF88645">
    <property type="entry name" value="ssDNA viruses"/>
    <property type="match status" value="1"/>
</dbReference>
<dbReference type="InterPro" id="IPR016184">
    <property type="entry name" value="Capsid/spike_ssDNA_virus"/>
</dbReference>
<feature type="region of interest" description="Disordered" evidence="1">
    <location>
        <begin position="636"/>
        <end position="655"/>
    </location>
</feature>
<dbReference type="EMBL" id="MH340498">
    <property type="protein sequence ID" value="QCE20586.1"/>
    <property type="molecule type" value="Genomic_DNA"/>
</dbReference>
<feature type="compositionally biased region" description="Basic and acidic residues" evidence="1">
    <location>
        <begin position="18"/>
        <end position="27"/>
    </location>
</feature>
<reference evidence="2" key="1">
    <citation type="submission" date="2018-05" db="EMBL/GenBank/DDBJ databases">
        <title>The virome of a stingless bee affected by an annual syndrome in Southern Brazil.</title>
        <authorList>
            <person name="Caesar L."/>
            <person name="Cibulski S.P."/>
            <person name="Canal C.W."/>
            <person name="Blochtein B."/>
            <person name="Sattler A."/>
            <person name="Haag K.L."/>
        </authorList>
    </citation>
    <scope>NUCLEOTIDE SEQUENCE</scope>
    <source>
        <strain evidence="2">MqD</strain>
    </source>
</reference>